<evidence type="ECO:0000313" key="2">
    <source>
        <dbReference type="EMBL" id="EBA07211.1"/>
    </source>
</evidence>
<name>A3K661_SAGS3</name>
<gene>
    <name evidence="2" type="ORF">SSE37_06229</name>
</gene>
<feature type="region of interest" description="Disordered" evidence="1">
    <location>
        <begin position="36"/>
        <end position="55"/>
    </location>
</feature>
<evidence type="ECO:0000256" key="1">
    <source>
        <dbReference type="SAM" id="MobiDB-lite"/>
    </source>
</evidence>
<reference evidence="2 3" key="1">
    <citation type="submission" date="2006-06" db="EMBL/GenBank/DDBJ databases">
        <authorList>
            <person name="Moran M.A."/>
            <person name="Ferriera S."/>
            <person name="Johnson J."/>
            <person name="Kravitz S."/>
            <person name="Beeson K."/>
            <person name="Sutton G."/>
            <person name="Rogers Y.-H."/>
            <person name="Friedman R."/>
            <person name="Frazier M."/>
            <person name="Venter J.C."/>
        </authorList>
    </citation>
    <scope>NUCLEOTIDE SEQUENCE [LARGE SCALE GENOMIC DNA]</scope>
    <source>
        <strain evidence="2 3">E-37</strain>
    </source>
</reference>
<proteinExistence type="predicted"/>
<evidence type="ECO:0000313" key="3">
    <source>
        <dbReference type="Proteomes" id="UP000005713"/>
    </source>
</evidence>
<dbReference type="AlphaFoldDB" id="A3K661"/>
<organism evidence="2 3">
    <name type="scientific">Sagittula stellata (strain ATCC 700073 / DSM 11524 / E-37)</name>
    <dbReference type="NCBI Taxonomy" id="388399"/>
    <lineage>
        <taxon>Bacteria</taxon>
        <taxon>Pseudomonadati</taxon>
        <taxon>Pseudomonadota</taxon>
        <taxon>Alphaproteobacteria</taxon>
        <taxon>Rhodobacterales</taxon>
        <taxon>Roseobacteraceae</taxon>
        <taxon>Sagittula</taxon>
    </lineage>
</organism>
<dbReference type="EMBL" id="AAYA01000010">
    <property type="protein sequence ID" value="EBA07211.1"/>
    <property type="molecule type" value="Genomic_DNA"/>
</dbReference>
<accession>A3K661</accession>
<sequence>MAQRAVTPVADTDSYLGVLPTASPVAVEAAGVWAAEQAEAEREAEADAEAAPAPG</sequence>
<dbReference type="eggNOG" id="COG0738">
    <property type="taxonomic scope" value="Bacteria"/>
</dbReference>
<keyword evidence="3" id="KW-1185">Reference proteome</keyword>
<comment type="caution">
    <text evidence="2">The sequence shown here is derived from an EMBL/GenBank/DDBJ whole genome shotgun (WGS) entry which is preliminary data.</text>
</comment>
<protein>
    <submittedName>
        <fullName evidence="2">Uncharacterized protein</fullName>
    </submittedName>
</protein>
<dbReference type="Proteomes" id="UP000005713">
    <property type="component" value="Unassembled WGS sequence"/>
</dbReference>